<dbReference type="Proteomes" id="UP000500953">
    <property type="component" value="Chromosome"/>
</dbReference>
<proteinExistence type="predicted"/>
<sequence length="207" mass="23268">MRGRVDRRVAKLVEQLIGEAAASNVAEQLELIPGLKERIQQQAAQAAHDQLSDLVAEDVAPEPGGEPGQVFPDLDTWVREWLAPTYWRVVSGPPAKHRWCASWWDHPEALERLQPLWELWERVRGEGDMLQWWSYADQHMPILLALTGPFARCSSTNHYAPENDTALPCTPAPPQMRGEYPDRTDTAAEAGAGQAITQSKRESKQRS</sequence>
<dbReference type="EMBL" id="CP046173">
    <property type="protein sequence ID" value="QIS23647.1"/>
    <property type="molecule type" value="Genomic_DNA"/>
</dbReference>
<evidence type="ECO:0000256" key="1">
    <source>
        <dbReference type="SAM" id="MobiDB-lite"/>
    </source>
</evidence>
<reference evidence="2 3" key="1">
    <citation type="journal article" date="2019" name="ACS Chem. Biol.">
        <title>Identification and Mobilization of a Cryptic Antibiotic Biosynthesis Gene Locus from a Human-Pathogenic Nocardia Isolate.</title>
        <authorList>
            <person name="Herisse M."/>
            <person name="Ishida K."/>
            <person name="Porter J.L."/>
            <person name="Howden B."/>
            <person name="Hertweck C."/>
            <person name="Stinear T.P."/>
            <person name="Pidot S.J."/>
        </authorList>
    </citation>
    <scope>NUCLEOTIDE SEQUENCE [LARGE SCALE GENOMIC DNA]</scope>
    <source>
        <strain evidence="2 3">AUSMDU00012715</strain>
    </source>
</reference>
<name>A0A6G9ZE74_9NOCA</name>
<dbReference type="RefSeq" id="WP_238845682.1">
    <property type="nucleotide sequence ID" value="NZ_CP046173.1"/>
</dbReference>
<evidence type="ECO:0000313" key="3">
    <source>
        <dbReference type="Proteomes" id="UP000500953"/>
    </source>
</evidence>
<dbReference type="InterPro" id="IPR032584">
    <property type="entry name" value="DUF4913"/>
</dbReference>
<gene>
    <name evidence="2" type="ORF">F6W96_40645</name>
</gene>
<protein>
    <submittedName>
        <fullName evidence="2">DUF4913 domain-containing protein</fullName>
    </submittedName>
</protein>
<evidence type="ECO:0000313" key="2">
    <source>
        <dbReference type="EMBL" id="QIS23647.1"/>
    </source>
</evidence>
<dbReference type="Pfam" id="PF16259">
    <property type="entry name" value="DUF4913"/>
    <property type="match status" value="1"/>
</dbReference>
<feature type="region of interest" description="Disordered" evidence="1">
    <location>
        <begin position="161"/>
        <end position="207"/>
    </location>
</feature>
<dbReference type="AlphaFoldDB" id="A0A6G9ZE74"/>
<organism evidence="2 3">
    <name type="scientific">Nocardia terpenica</name>
    <dbReference type="NCBI Taxonomy" id="455432"/>
    <lineage>
        <taxon>Bacteria</taxon>
        <taxon>Bacillati</taxon>
        <taxon>Actinomycetota</taxon>
        <taxon>Actinomycetes</taxon>
        <taxon>Mycobacteriales</taxon>
        <taxon>Nocardiaceae</taxon>
        <taxon>Nocardia</taxon>
    </lineage>
</organism>
<accession>A0A6G9ZE74</accession>